<keyword evidence="3" id="KW-0863">Zinc-finger</keyword>
<evidence type="ECO:0000313" key="8">
    <source>
        <dbReference type="EMBL" id="KAL2527278.1"/>
    </source>
</evidence>
<dbReference type="Proteomes" id="UP001604336">
    <property type="component" value="Unassembled WGS sequence"/>
</dbReference>
<dbReference type="CDD" id="cd04480">
    <property type="entry name" value="RPA1_DBD_A_like"/>
    <property type="match status" value="1"/>
</dbReference>
<evidence type="ECO:0000256" key="2">
    <source>
        <dbReference type="ARBA" id="ARBA00022723"/>
    </source>
</evidence>
<dbReference type="EMBL" id="JBFOLK010000003">
    <property type="protein sequence ID" value="KAL2527278.1"/>
    <property type="molecule type" value="Genomic_DNA"/>
</dbReference>
<organism evidence="8 9">
    <name type="scientific">Abeliophyllum distichum</name>
    <dbReference type="NCBI Taxonomy" id="126358"/>
    <lineage>
        <taxon>Eukaryota</taxon>
        <taxon>Viridiplantae</taxon>
        <taxon>Streptophyta</taxon>
        <taxon>Embryophyta</taxon>
        <taxon>Tracheophyta</taxon>
        <taxon>Spermatophyta</taxon>
        <taxon>Magnoliopsida</taxon>
        <taxon>eudicotyledons</taxon>
        <taxon>Gunneridae</taxon>
        <taxon>Pentapetalae</taxon>
        <taxon>asterids</taxon>
        <taxon>lamiids</taxon>
        <taxon>Lamiales</taxon>
        <taxon>Oleaceae</taxon>
        <taxon>Forsythieae</taxon>
        <taxon>Abeliophyllum</taxon>
    </lineage>
</organism>
<proteinExistence type="inferred from homology"/>
<dbReference type="GO" id="GO:0003677">
    <property type="term" value="F:DNA binding"/>
    <property type="evidence" value="ECO:0007669"/>
    <property type="project" value="UniProtKB-KW"/>
</dbReference>
<dbReference type="SUPFAM" id="SSF50249">
    <property type="entry name" value="Nucleic acid-binding proteins"/>
    <property type="match status" value="1"/>
</dbReference>
<dbReference type="Pfam" id="PF02721">
    <property type="entry name" value="DUF223"/>
    <property type="match status" value="1"/>
</dbReference>
<evidence type="ECO:0000256" key="6">
    <source>
        <dbReference type="SAM" id="MobiDB-lite"/>
    </source>
</evidence>
<evidence type="ECO:0000256" key="4">
    <source>
        <dbReference type="ARBA" id="ARBA00022833"/>
    </source>
</evidence>
<evidence type="ECO:0000256" key="5">
    <source>
        <dbReference type="ARBA" id="ARBA00023125"/>
    </source>
</evidence>
<evidence type="ECO:0000256" key="3">
    <source>
        <dbReference type="ARBA" id="ARBA00022771"/>
    </source>
</evidence>
<protein>
    <submittedName>
        <fullName evidence="8">DUF223 domain-containing protein</fullName>
    </submittedName>
</protein>
<dbReference type="GO" id="GO:0008270">
    <property type="term" value="F:zinc ion binding"/>
    <property type="evidence" value="ECO:0007669"/>
    <property type="project" value="UniProtKB-KW"/>
</dbReference>
<dbReference type="InterPro" id="IPR012340">
    <property type="entry name" value="NA-bd_OB-fold"/>
</dbReference>
<sequence>MAGQYHFISQVDSTNTQWRLKVRVVRVWEVPCFDNKAETNNLEMVFADSQGGRIHATVKRSLITMFKTLICEGKLYNVCNFVVGYNNMKFKTTKHKYKLNFMPKTKVMEFSDNNFPSNNYLFKSFGELVGAAEIDENELFGEFRICNTYYITKLLVNEPIDEINDFRNRLLNGEDCSSQRISQISSTSIYSISDDLASGVSDVKTIEELVECSKETDVQSRLEQNDIVELKDSVSDSVENTPNKTPTKRSYVCKGDVCESENEILDGEPSTQTSSNKIRKVVKKEKE</sequence>
<accession>A0ABD1UQE9</accession>
<reference evidence="9" key="1">
    <citation type="submission" date="2024-07" db="EMBL/GenBank/DDBJ databases">
        <title>Two chromosome-level genome assemblies of Korean endemic species Abeliophyllum distichum and Forsythia ovata (Oleaceae).</title>
        <authorList>
            <person name="Jang H."/>
        </authorList>
    </citation>
    <scope>NUCLEOTIDE SEQUENCE [LARGE SCALE GENOMIC DNA]</scope>
</reference>
<keyword evidence="2" id="KW-0479">Metal-binding</keyword>
<dbReference type="FunFam" id="2.40.50.140:FF:000041">
    <property type="entry name" value="Replication protein A subunit"/>
    <property type="match status" value="1"/>
</dbReference>
<evidence type="ECO:0000313" key="9">
    <source>
        <dbReference type="Proteomes" id="UP001604336"/>
    </source>
</evidence>
<feature type="domain" description="Replication protein A 70 kDa DNA-binding subunit B/D first OB fold" evidence="7">
    <location>
        <begin position="4"/>
        <end position="108"/>
    </location>
</feature>
<comment type="similarity">
    <text evidence="1">Belongs to the replication factor A protein 1 family.</text>
</comment>
<dbReference type="Gene3D" id="2.40.50.140">
    <property type="entry name" value="Nucleic acid-binding proteins"/>
    <property type="match status" value="1"/>
</dbReference>
<gene>
    <name evidence="8" type="ORF">Adt_12332</name>
</gene>
<dbReference type="AlphaFoldDB" id="A0ABD1UQE9"/>
<feature type="compositionally biased region" description="Basic residues" evidence="6">
    <location>
        <begin position="277"/>
        <end position="287"/>
    </location>
</feature>
<comment type="caution">
    <text evidence="8">The sequence shown here is derived from an EMBL/GenBank/DDBJ whole genome shotgun (WGS) entry which is preliminary data.</text>
</comment>
<evidence type="ECO:0000256" key="1">
    <source>
        <dbReference type="ARBA" id="ARBA00005690"/>
    </source>
</evidence>
<keyword evidence="9" id="KW-1185">Reference proteome</keyword>
<dbReference type="PANTHER" id="PTHR47165">
    <property type="entry name" value="OS03G0429900 PROTEIN"/>
    <property type="match status" value="1"/>
</dbReference>
<name>A0ABD1UQE9_9LAMI</name>
<keyword evidence="4" id="KW-0862">Zinc</keyword>
<keyword evidence="5" id="KW-0238">DNA-binding</keyword>
<evidence type="ECO:0000259" key="7">
    <source>
        <dbReference type="Pfam" id="PF02721"/>
    </source>
</evidence>
<feature type="region of interest" description="Disordered" evidence="6">
    <location>
        <begin position="264"/>
        <end position="287"/>
    </location>
</feature>
<dbReference type="InterPro" id="IPR003871">
    <property type="entry name" value="RFA1B/D_OB_1st"/>
</dbReference>
<dbReference type="PANTHER" id="PTHR47165:SF4">
    <property type="entry name" value="OS03G0429900 PROTEIN"/>
    <property type="match status" value="1"/>
</dbReference>